<protein>
    <submittedName>
        <fullName evidence="1">Unplaced genomic scaffold SPHSTscaffold_67, whole genome shotgun sequence</fullName>
    </submittedName>
</protein>
<accession>A0A0C9VR07</accession>
<dbReference type="AlphaFoldDB" id="A0A0C9VR07"/>
<evidence type="ECO:0000313" key="1">
    <source>
        <dbReference type="EMBL" id="KIJ40745.1"/>
    </source>
</evidence>
<keyword evidence="2" id="KW-1185">Reference proteome</keyword>
<dbReference type="HOGENOM" id="CLU_2365416_0_0_1"/>
<evidence type="ECO:0000313" key="2">
    <source>
        <dbReference type="Proteomes" id="UP000054279"/>
    </source>
</evidence>
<feature type="non-terminal residue" evidence="1">
    <location>
        <position position="96"/>
    </location>
</feature>
<reference evidence="1 2" key="1">
    <citation type="submission" date="2014-06" db="EMBL/GenBank/DDBJ databases">
        <title>Evolutionary Origins and Diversification of the Mycorrhizal Mutualists.</title>
        <authorList>
            <consortium name="DOE Joint Genome Institute"/>
            <consortium name="Mycorrhizal Genomics Consortium"/>
            <person name="Kohler A."/>
            <person name="Kuo A."/>
            <person name="Nagy L.G."/>
            <person name="Floudas D."/>
            <person name="Copeland A."/>
            <person name="Barry K.W."/>
            <person name="Cichocki N."/>
            <person name="Veneault-Fourrey C."/>
            <person name="LaButti K."/>
            <person name="Lindquist E.A."/>
            <person name="Lipzen A."/>
            <person name="Lundell T."/>
            <person name="Morin E."/>
            <person name="Murat C."/>
            <person name="Riley R."/>
            <person name="Ohm R."/>
            <person name="Sun H."/>
            <person name="Tunlid A."/>
            <person name="Henrissat B."/>
            <person name="Grigoriev I.V."/>
            <person name="Hibbett D.S."/>
            <person name="Martin F."/>
        </authorList>
    </citation>
    <scope>NUCLEOTIDE SEQUENCE [LARGE SCALE GENOMIC DNA]</scope>
    <source>
        <strain evidence="1 2">SS14</strain>
    </source>
</reference>
<proteinExistence type="predicted"/>
<name>A0A0C9VR07_SPHS4</name>
<feature type="non-terminal residue" evidence="1">
    <location>
        <position position="1"/>
    </location>
</feature>
<organism evidence="1 2">
    <name type="scientific">Sphaerobolus stellatus (strain SS14)</name>
    <dbReference type="NCBI Taxonomy" id="990650"/>
    <lineage>
        <taxon>Eukaryota</taxon>
        <taxon>Fungi</taxon>
        <taxon>Dikarya</taxon>
        <taxon>Basidiomycota</taxon>
        <taxon>Agaricomycotina</taxon>
        <taxon>Agaricomycetes</taxon>
        <taxon>Phallomycetidae</taxon>
        <taxon>Geastrales</taxon>
        <taxon>Sphaerobolaceae</taxon>
        <taxon>Sphaerobolus</taxon>
    </lineage>
</organism>
<dbReference type="EMBL" id="KN837142">
    <property type="protein sequence ID" value="KIJ40745.1"/>
    <property type="molecule type" value="Genomic_DNA"/>
</dbReference>
<dbReference type="Proteomes" id="UP000054279">
    <property type="component" value="Unassembled WGS sequence"/>
</dbReference>
<dbReference type="OrthoDB" id="2688224at2759"/>
<gene>
    <name evidence="1" type="ORF">M422DRAFT_79410</name>
</gene>
<sequence>DDPLPFTQPNQRYHIFSSPDNPIYINTLLCDHTGDPAIKDFYNNLRDHILARLHHLKSNDDELKFSVEEHQSVIIKDERIYMHTTCRFNFTTYDMR</sequence>